<evidence type="ECO:0000313" key="1">
    <source>
        <dbReference type="EMBL" id="RBP51667.1"/>
    </source>
</evidence>
<dbReference type="Proteomes" id="UP000253083">
    <property type="component" value="Unassembled WGS sequence"/>
</dbReference>
<dbReference type="AlphaFoldDB" id="A0A395JPE3"/>
<reference evidence="1 2" key="1">
    <citation type="submission" date="2018-06" db="EMBL/GenBank/DDBJ databases">
        <title>Genomic Encyclopedia of Type Strains, Phase IV (KMG-IV): sequencing the most valuable type-strain genomes for metagenomic binning, comparative biology and taxonomic classification.</title>
        <authorList>
            <person name="Goeker M."/>
        </authorList>
    </citation>
    <scope>NUCLEOTIDE SEQUENCE [LARGE SCALE GENOMIC DNA]</scope>
    <source>
        <strain evidence="1 2">DSM 24032</strain>
    </source>
</reference>
<gene>
    <name evidence="1" type="ORF">DFR28_1021099</name>
</gene>
<comment type="caution">
    <text evidence="1">The sequence shown here is derived from an EMBL/GenBank/DDBJ whole genome shotgun (WGS) entry which is preliminary data.</text>
</comment>
<proteinExistence type="predicted"/>
<dbReference type="RefSeq" id="WP_113954418.1">
    <property type="nucleotide sequence ID" value="NZ_QNRT01000002.1"/>
</dbReference>
<organism evidence="1 2">
    <name type="scientific">Arenicella xantha</name>
    <dbReference type="NCBI Taxonomy" id="644221"/>
    <lineage>
        <taxon>Bacteria</taxon>
        <taxon>Pseudomonadati</taxon>
        <taxon>Pseudomonadota</taxon>
        <taxon>Gammaproteobacteria</taxon>
        <taxon>Arenicellales</taxon>
        <taxon>Arenicellaceae</taxon>
        <taxon>Arenicella</taxon>
    </lineage>
</organism>
<protein>
    <submittedName>
        <fullName evidence="1">Uncharacterized protein</fullName>
    </submittedName>
</protein>
<sequence length="117" mass="13544">MKKITLDHVERLSRGKKSGANIGSRSVGHHLRPHERTQFQRALRKGFLEISEQDRANLWHIWEKASSAQQRNFLVLIKDTEKNKGTIYLNNHVFSCDSLANAKQQVRRLAEQTETPI</sequence>
<dbReference type="InParanoid" id="A0A395JPE3"/>
<dbReference type="EMBL" id="QNRT01000002">
    <property type="protein sequence ID" value="RBP51667.1"/>
    <property type="molecule type" value="Genomic_DNA"/>
</dbReference>
<keyword evidence="2" id="KW-1185">Reference proteome</keyword>
<accession>A0A395JPE3</accession>
<evidence type="ECO:0000313" key="2">
    <source>
        <dbReference type="Proteomes" id="UP000253083"/>
    </source>
</evidence>
<name>A0A395JPE3_9GAMM</name>